<feature type="active site" description="Proton donor" evidence="4">
    <location>
        <position position="248"/>
    </location>
</feature>
<evidence type="ECO:0000256" key="1">
    <source>
        <dbReference type="ARBA" id="ARBA00007754"/>
    </source>
</evidence>
<dbReference type="PANTHER" id="PTHR40079">
    <property type="entry name" value="MANNAN ENDO-1,4-BETA-MANNOSIDASE E-RELATED"/>
    <property type="match status" value="1"/>
</dbReference>
<dbReference type="InterPro" id="IPR017853">
    <property type="entry name" value="GH"/>
</dbReference>
<keyword evidence="2 4" id="KW-0378">Hydrolase</keyword>
<evidence type="ECO:0000313" key="6">
    <source>
        <dbReference type="EMBL" id="NOU96477.1"/>
    </source>
</evidence>
<organism evidence="6 7">
    <name type="scientific">Paenibacillus foliorum</name>
    <dbReference type="NCBI Taxonomy" id="2654974"/>
    <lineage>
        <taxon>Bacteria</taxon>
        <taxon>Bacillati</taxon>
        <taxon>Bacillota</taxon>
        <taxon>Bacilli</taxon>
        <taxon>Bacillales</taxon>
        <taxon>Paenibacillaceae</taxon>
        <taxon>Paenibacillus</taxon>
    </lineage>
</organism>
<dbReference type="RefSeq" id="WP_171654715.1">
    <property type="nucleotide sequence ID" value="NZ_WHOD01000098.1"/>
</dbReference>
<dbReference type="GO" id="GO:0016985">
    <property type="term" value="F:mannan endo-1,4-beta-mannosidase activity"/>
    <property type="evidence" value="ECO:0007669"/>
    <property type="project" value="InterPro"/>
</dbReference>
<sequence length="526" mass="59568">MRKISLLVASLFVVYIVYVVQFHLNRNSVPLINPLVEAEPVPISPVNQTLAWWDQQLADTVSKSEWRAAADLVSRKAAYYRSVNELEQANAAEDLSKQYLAHDSSVSVSAAFEPTTAELQTVTLEPYVSVPSAASATLAKFEPQSGVYLGMLGADKRVGFNMNNIESVYGRKHAIYLSYVGWRKVQTNPTSYFPIKTAETVKALGGALQIGWEPRYGLDDVQDDEYVRTFAREAKASGIPVFLRYASEMNGAWVPWHGDPKKYIEKFRLIHKIMKEEAPNVVMVWSPNFMPMNNIDDYYPGDEYVDWIGYSLYAVGGPEDKIGDKSGFLQSFQPLSGKFPGKPIMISEGAVSHYNLTTNQSYERWAEGQLGDLYGYLARMYPRVKAITYFNFGKERAIRSKMDAVYDLGENPFADLLYRRSIQHDLFLSRVEEGARTHENSTYIPWSQASKLQGKHKLFTHVSFPQSKHPFAIVYYQDGKQLGITYELPWEIELDFSKLDPSLPLTITAFNRSMEKLAEASIPLPK</sequence>
<comment type="similarity">
    <text evidence="1 4">Belongs to the glycosyl hydrolase 26 family.</text>
</comment>
<dbReference type="Pfam" id="PF02156">
    <property type="entry name" value="Glyco_hydro_26"/>
    <property type="match status" value="1"/>
</dbReference>
<dbReference type="Proteomes" id="UP000641588">
    <property type="component" value="Unassembled WGS sequence"/>
</dbReference>
<dbReference type="PANTHER" id="PTHR40079:SF4">
    <property type="entry name" value="GH26 DOMAIN-CONTAINING PROTEIN-RELATED"/>
    <property type="match status" value="1"/>
</dbReference>
<name>A0A972GTK3_9BACL</name>
<keyword evidence="7" id="KW-1185">Reference proteome</keyword>
<reference evidence="6" key="1">
    <citation type="submission" date="2019-10" db="EMBL/GenBank/DDBJ databases">
        <title>Description of Paenibacillus glebae sp. nov.</title>
        <authorList>
            <person name="Carlier A."/>
            <person name="Qi S."/>
        </authorList>
    </citation>
    <scope>NUCLEOTIDE SEQUENCE</scope>
    <source>
        <strain evidence="6">LMG 31456</strain>
    </source>
</reference>
<feature type="active site" description="Nucleophile" evidence="4">
    <location>
        <position position="348"/>
    </location>
</feature>
<dbReference type="SUPFAM" id="SSF51445">
    <property type="entry name" value="(Trans)glycosidases"/>
    <property type="match status" value="1"/>
</dbReference>
<evidence type="ECO:0000256" key="3">
    <source>
        <dbReference type="ARBA" id="ARBA00023295"/>
    </source>
</evidence>
<gene>
    <name evidence="6" type="ORF">GC093_25140</name>
</gene>
<dbReference type="EMBL" id="WHOD01000098">
    <property type="protein sequence ID" value="NOU96477.1"/>
    <property type="molecule type" value="Genomic_DNA"/>
</dbReference>
<evidence type="ECO:0000256" key="4">
    <source>
        <dbReference type="PROSITE-ProRule" id="PRU01100"/>
    </source>
</evidence>
<accession>A0A972GTK3</accession>
<evidence type="ECO:0000313" key="7">
    <source>
        <dbReference type="Proteomes" id="UP000641588"/>
    </source>
</evidence>
<feature type="domain" description="GH26" evidence="5">
    <location>
        <begin position="89"/>
        <end position="431"/>
    </location>
</feature>
<comment type="caution">
    <text evidence="6">The sequence shown here is derived from an EMBL/GenBank/DDBJ whole genome shotgun (WGS) entry which is preliminary data.</text>
</comment>
<dbReference type="GO" id="GO:0006080">
    <property type="term" value="P:substituted mannan metabolic process"/>
    <property type="evidence" value="ECO:0007669"/>
    <property type="project" value="InterPro"/>
</dbReference>
<proteinExistence type="inferred from homology"/>
<protein>
    <submittedName>
        <fullName evidence="6">Copper amine oxidase</fullName>
    </submittedName>
</protein>
<keyword evidence="3 4" id="KW-0326">Glycosidase</keyword>
<dbReference type="InterPro" id="IPR022790">
    <property type="entry name" value="GH26_dom"/>
</dbReference>
<dbReference type="Gene3D" id="3.20.20.80">
    <property type="entry name" value="Glycosidases"/>
    <property type="match status" value="1"/>
</dbReference>
<evidence type="ECO:0000259" key="5">
    <source>
        <dbReference type="PROSITE" id="PS51764"/>
    </source>
</evidence>
<dbReference type="InterPro" id="IPR000805">
    <property type="entry name" value="Glyco_hydro_26"/>
</dbReference>
<evidence type="ECO:0000256" key="2">
    <source>
        <dbReference type="ARBA" id="ARBA00022801"/>
    </source>
</evidence>
<dbReference type="PROSITE" id="PS51764">
    <property type="entry name" value="GH26"/>
    <property type="match status" value="1"/>
</dbReference>
<dbReference type="AlphaFoldDB" id="A0A972GTK3"/>